<evidence type="ECO:0000313" key="17">
    <source>
        <dbReference type="Proteomes" id="UP000254575"/>
    </source>
</evidence>
<dbReference type="EC" id="3.2.2.31" evidence="4 14"/>
<evidence type="ECO:0000259" key="15">
    <source>
        <dbReference type="PROSITE" id="PS50103"/>
    </source>
</evidence>
<keyword evidence="11" id="KW-0411">Iron-sulfur</keyword>
<dbReference type="SMART" id="SM00478">
    <property type="entry name" value="ENDO3c"/>
    <property type="match status" value="1"/>
</dbReference>
<evidence type="ECO:0000256" key="14">
    <source>
        <dbReference type="RuleBase" id="RU365096"/>
    </source>
</evidence>
<dbReference type="PROSITE" id="PS50103">
    <property type="entry name" value="ZF_C3H1"/>
    <property type="match status" value="1"/>
</dbReference>
<dbReference type="InterPro" id="IPR023170">
    <property type="entry name" value="HhH_base_excis_C"/>
</dbReference>
<keyword evidence="12" id="KW-0234">DNA repair</keyword>
<dbReference type="PANTHER" id="PTHR42944:SF1">
    <property type="entry name" value="ADENINE DNA GLYCOSYLASE"/>
    <property type="match status" value="1"/>
</dbReference>
<gene>
    <name evidence="16" type="primary">mutY</name>
    <name evidence="16" type="ORF">NCTC10717_01395</name>
</gene>
<dbReference type="Pfam" id="PF14815">
    <property type="entry name" value="NUDIX_4"/>
    <property type="match status" value="1"/>
</dbReference>
<evidence type="ECO:0000256" key="5">
    <source>
        <dbReference type="ARBA" id="ARBA00022023"/>
    </source>
</evidence>
<dbReference type="InterPro" id="IPR029119">
    <property type="entry name" value="MutY_C"/>
</dbReference>
<accession>A0A380N082</accession>
<keyword evidence="10 14" id="KW-0408">Iron</keyword>
<name>A0A380N082_9GAMM</name>
<dbReference type="GO" id="GO:0035485">
    <property type="term" value="F:adenine/guanine mispair binding"/>
    <property type="evidence" value="ECO:0007669"/>
    <property type="project" value="TreeGrafter"/>
</dbReference>
<dbReference type="InterPro" id="IPR011257">
    <property type="entry name" value="DNA_glycosylase"/>
</dbReference>
<dbReference type="PANTHER" id="PTHR42944">
    <property type="entry name" value="ADENINE DNA GLYCOSYLASE"/>
    <property type="match status" value="1"/>
</dbReference>
<dbReference type="SUPFAM" id="SSF48150">
    <property type="entry name" value="DNA-glycosylase"/>
    <property type="match status" value="1"/>
</dbReference>
<evidence type="ECO:0000256" key="10">
    <source>
        <dbReference type="ARBA" id="ARBA00023004"/>
    </source>
</evidence>
<dbReference type="Gene3D" id="1.10.1670.10">
    <property type="entry name" value="Helix-hairpin-Helix base-excision DNA repair enzymes (C-terminal)"/>
    <property type="match status" value="1"/>
</dbReference>
<dbReference type="RefSeq" id="WP_115218580.1">
    <property type="nucleotide sequence ID" value="NZ_UHIA01000004.1"/>
</dbReference>
<comment type="similarity">
    <text evidence="3 14">Belongs to the Nth/MutY family.</text>
</comment>
<sequence>MSAFAQKLIAWQRQHGRHHLPWQCDDPYRIWLSEIMLQQTQVASVIPYYRRFVQSFPDVQSLAAATQEQVLEHWSGLGYYARARNLHYAAQQICRDFGGHFPRHREGLEQLKGVGRSTAAAIAVFAWGAREAICDGNVKRVLARHFAIDADIKAAKSQDIFWRQAEVLLPHNAADLKSYTQGLMDLGSLICKRSRPQCGACPFADDCQALHTDSVGEYPKKSGGSSKKSRDGYFLYCRRADGKILFRRRAEKALWGNLWILPWFDSIEALQDYAQEQNLQAQSAAAFAFCHVFTHYRLNIHYQSYHTHQCELSDRDAAIRWLAPQEIHGAALPAAMKKLIDHISST</sequence>
<dbReference type="GO" id="GO:0006298">
    <property type="term" value="P:mismatch repair"/>
    <property type="evidence" value="ECO:0007669"/>
    <property type="project" value="TreeGrafter"/>
</dbReference>
<dbReference type="CDD" id="cd00056">
    <property type="entry name" value="ENDO3c"/>
    <property type="match status" value="1"/>
</dbReference>
<evidence type="ECO:0000256" key="8">
    <source>
        <dbReference type="ARBA" id="ARBA00022763"/>
    </source>
</evidence>
<evidence type="ECO:0000256" key="6">
    <source>
        <dbReference type="ARBA" id="ARBA00022485"/>
    </source>
</evidence>
<evidence type="ECO:0000313" key="16">
    <source>
        <dbReference type="EMBL" id="SUO97331.1"/>
    </source>
</evidence>
<dbReference type="NCBIfam" id="TIGR01084">
    <property type="entry name" value="mutY"/>
    <property type="match status" value="1"/>
</dbReference>
<dbReference type="Pfam" id="PF00730">
    <property type="entry name" value="HhH-GPD"/>
    <property type="match status" value="1"/>
</dbReference>
<dbReference type="GO" id="GO:0034039">
    <property type="term" value="F:8-oxo-7,8-dihydroguanine DNA N-glycosylase activity"/>
    <property type="evidence" value="ECO:0007669"/>
    <property type="project" value="TreeGrafter"/>
</dbReference>
<comment type="function">
    <text evidence="2">Adenine glycosylase active on G-A mispairs. MutY also corrects error-prone DNA synthesis past GO lesions which are due to the oxidatively damaged form of guanine: 7,8-dihydro-8-oxoguanine (8-oxo-dGTP).</text>
</comment>
<dbReference type="SUPFAM" id="SSF55811">
    <property type="entry name" value="Nudix"/>
    <property type="match status" value="1"/>
</dbReference>
<evidence type="ECO:0000256" key="13">
    <source>
        <dbReference type="ARBA" id="ARBA00023295"/>
    </source>
</evidence>
<evidence type="ECO:0000256" key="7">
    <source>
        <dbReference type="ARBA" id="ARBA00022723"/>
    </source>
</evidence>
<dbReference type="GO" id="GO:0006284">
    <property type="term" value="P:base-excision repair"/>
    <property type="evidence" value="ECO:0007669"/>
    <property type="project" value="UniProtKB-UniRule"/>
</dbReference>
<dbReference type="EMBL" id="UHIA01000004">
    <property type="protein sequence ID" value="SUO97331.1"/>
    <property type="molecule type" value="Genomic_DNA"/>
</dbReference>
<evidence type="ECO:0000256" key="4">
    <source>
        <dbReference type="ARBA" id="ARBA00012045"/>
    </source>
</evidence>
<dbReference type="InterPro" id="IPR015797">
    <property type="entry name" value="NUDIX_hydrolase-like_dom_sf"/>
</dbReference>
<dbReference type="SMART" id="SM00525">
    <property type="entry name" value="FES"/>
    <property type="match status" value="1"/>
</dbReference>
<dbReference type="GO" id="GO:0032357">
    <property type="term" value="F:oxidized purine DNA binding"/>
    <property type="evidence" value="ECO:0007669"/>
    <property type="project" value="TreeGrafter"/>
</dbReference>
<dbReference type="Proteomes" id="UP000254575">
    <property type="component" value="Unassembled WGS sequence"/>
</dbReference>
<dbReference type="Gene3D" id="3.90.79.10">
    <property type="entry name" value="Nucleoside Triphosphate Pyrophosphohydrolase"/>
    <property type="match status" value="1"/>
</dbReference>
<evidence type="ECO:0000256" key="2">
    <source>
        <dbReference type="ARBA" id="ARBA00002933"/>
    </source>
</evidence>
<protein>
    <recommendedName>
        <fullName evidence="5 14">Adenine DNA glycosylase</fullName>
        <ecNumber evidence="4 14">3.2.2.31</ecNumber>
    </recommendedName>
</protein>
<keyword evidence="13 14" id="KW-0326">Glycosidase</keyword>
<dbReference type="InterPro" id="IPR005760">
    <property type="entry name" value="A/G_AdeGlyc_MutY"/>
</dbReference>
<dbReference type="GO" id="GO:0051539">
    <property type="term" value="F:4 iron, 4 sulfur cluster binding"/>
    <property type="evidence" value="ECO:0007669"/>
    <property type="project" value="UniProtKB-UniRule"/>
</dbReference>
<evidence type="ECO:0000256" key="11">
    <source>
        <dbReference type="ARBA" id="ARBA00023014"/>
    </source>
</evidence>
<dbReference type="OrthoDB" id="9802365at2"/>
<dbReference type="InterPro" id="IPR003265">
    <property type="entry name" value="HhH-GPD_domain"/>
</dbReference>
<comment type="cofactor">
    <cofactor evidence="14">
        <name>[4Fe-4S] cluster</name>
        <dbReference type="ChEBI" id="CHEBI:49883"/>
    </cofactor>
    <text evidence="14">Binds 1 [4Fe-4S] cluster.</text>
</comment>
<evidence type="ECO:0000256" key="9">
    <source>
        <dbReference type="ARBA" id="ARBA00022801"/>
    </source>
</evidence>
<feature type="domain" description="C3H1-type" evidence="15">
    <location>
        <begin position="185"/>
        <end position="214"/>
    </location>
</feature>
<keyword evidence="7" id="KW-0479">Metal-binding</keyword>
<dbReference type="GO" id="GO:0046872">
    <property type="term" value="F:metal ion binding"/>
    <property type="evidence" value="ECO:0007669"/>
    <property type="project" value="UniProtKB-UniRule"/>
</dbReference>
<dbReference type="AlphaFoldDB" id="A0A380N082"/>
<dbReference type="InterPro" id="IPR003651">
    <property type="entry name" value="Endonuclease3_FeS-loop_motif"/>
</dbReference>
<evidence type="ECO:0000256" key="3">
    <source>
        <dbReference type="ARBA" id="ARBA00008343"/>
    </source>
</evidence>
<keyword evidence="8 14" id="KW-0227">DNA damage</keyword>
<proteinExistence type="inferred from homology"/>
<dbReference type="InterPro" id="IPR000571">
    <property type="entry name" value="Znf_CCCH"/>
</dbReference>
<dbReference type="FunFam" id="1.10.340.30:FF:000002">
    <property type="entry name" value="Adenine DNA glycosylase"/>
    <property type="match status" value="1"/>
</dbReference>
<reference evidence="16 17" key="1">
    <citation type="submission" date="2018-06" db="EMBL/GenBank/DDBJ databases">
        <authorList>
            <consortium name="Pathogen Informatics"/>
            <person name="Doyle S."/>
        </authorList>
    </citation>
    <scope>NUCLEOTIDE SEQUENCE [LARGE SCALE GENOMIC DNA]</scope>
    <source>
        <strain evidence="16 17">NCTC10717</strain>
    </source>
</reference>
<organism evidence="16 17">
    <name type="scientific">Suttonella indologenes</name>
    <dbReference type="NCBI Taxonomy" id="13276"/>
    <lineage>
        <taxon>Bacteria</taxon>
        <taxon>Pseudomonadati</taxon>
        <taxon>Pseudomonadota</taxon>
        <taxon>Gammaproteobacteria</taxon>
        <taxon>Cardiobacteriales</taxon>
        <taxon>Cardiobacteriaceae</taxon>
        <taxon>Suttonella</taxon>
    </lineage>
</organism>
<comment type="catalytic activity">
    <reaction evidence="1 14">
        <text>Hydrolyzes free adenine bases from 7,8-dihydro-8-oxoguanine:adenine mismatched double-stranded DNA, leaving an apurinic site.</text>
        <dbReference type="EC" id="3.2.2.31"/>
    </reaction>
</comment>
<dbReference type="Gene3D" id="1.10.340.30">
    <property type="entry name" value="Hypothetical protein, domain 2"/>
    <property type="match status" value="1"/>
</dbReference>
<dbReference type="CDD" id="cd03431">
    <property type="entry name" value="NUDIX_DNA_Glycosylase_C-MutY"/>
    <property type="match status" value="1"/>
</dbReference>
<keyword evidence="6" id="KW-0004">4Fe-4S</keyword>
<dbReference type="InterPro" id="IPR044298">
    <property type="entry name" value="MIG/MutY"/>
</dbReference>
<evidence type="ECO:0000256" key="1">
    <source>
        <dbReference type="ARBA" id="ARBA00000843"/>
    </source>
</evidence>
<dbReference type="GO" id="GO:0000701">
    <property type="term" value="F:purine-specific mismatch base pair DNA N-glycosylase activity"/>
    <property type="evidence" value="ECO:0007669"/>
    <property type="project" value="UniProtKB-EC"/>
</dbReference>
<evidence type="ECO:0000256" key="12">
    <source>
        <dbReference type="ARBA" id="ARBA00023204"/>
    </source>
</evidence>
<keyword evidence="17" id="KW-1185">Reference proteome</keyword>
<keyword evidence="9 16" id="KW-0378">Hydrolase</keyword>